<keyword evidence="6" id="KW-0406">Ion transport</keyword>
<dbReference type="GO" id="GO:0016020">
    <property type="term" value="C:membrane"/>
    <property type="evidence" value="ECO:0007669"/>
    <property type="project" value="TreeGrafter"/>
</dbReference>
<dbReference type="STRING" id="765915.A0A1Y2H200"/>
<dbReference type="OrthoDB" id="494673at2759"/>
<comment type="subcellular location">
    <subcellularLocation>
        <location evidence="1">Endomembrane system</location>
    </subcellularLocation>
</comment>
<evidence type="ECO:0000256" key="9">
    <source>
        <dbReference type="ARBA" id="ARBA00023303"/>
    </source>
</evidence>
<dbReference type="GO" id="GO:0015267">
    <property type="term" value="F:channel activity"/>
    <property type="evidence" value="ECO:0007669"/>
    <property type="project" value="UniProtKB-ARBA"/>
</dbReference>
<dbReference type="InterPro" id="IPR059116">
    <property type="entry name" value="P2X_receptor"/>
</dbReference>
<dbReference type="PANTHER" id="PTHR10125">
    <property type="entry name" value="P2X PURINOCEPTOR"/>
    <property type="match status" value="1"/>
</dbReference>
<name>A0A1Y2H200_9FUNG</name>
<sequence length="378" mass="41720">MAKKIDFDDLFAYDTFKVVRVRDRRLGVPYYSFVVAIAAYILYSIISDQLYLRKEEVTNGSVRITIQPPATGIATPDYCARSPAGSCLYYDAFQVTPASTDNADGKTYYIADIENYTLMFEHTVRGQSDALASRSGDMVGVFKDPKGKPMRVFTPSWMPNSTVADVTKADLGGDSNRMTKRAPQVPGDVLPVKELLAAANISSLDLISESPSARPDEPIRESGLVLLVTIQYGNRAENSSALGYTYSATYIKGTEAKVLDSVYVGPSGGPTGVQARNRRGIRIAVVQTGKLGRFDFMALLTNLVASLALLRVAVLIIEFLLLWVMPEKEHYRHWKIQTTDDFSDIRDREESPRKIDGQMKPMGVEVDGRVEASSTNLV</sequence>
<evidence type="ECO:0000256" key="6">
    <source>
        <dbReference type="ARBA" id="ARBA00023065"/>
    </source>
</evidence>
<dbReference type="Pfam" id="PF00864">
    <property type="entry name" value="P2X_receptor"/>
    <property type="match status" value="1"/>
</dbReference>
<dbReference type="Gene3D" id="1.10.287.940">
    <property type="entry name" value="atp-gated p2x4 ion channel"/>
    <property type="match status" value="1"/>
</dbReference>
<feature type="transmembrane region" description="Helical" evidence="10">
    <location>
        <begin position="28"/>
        <end position="46"/>
    </location>
</feature>
<keyword evidence="12" id="KW-1185">Reference proteome</keyword>
<dbReference type="PANTHER" id="PTHR10125:SF31">
    <property type="entry name" value="P2X RECEPTOR E"/>
    <property type="match status" value="1"/>
</dbReference>
<gene>
    <name evidence="11" type="ORF">BCR44DRAFT_1455236</name>
</gene>
<comment type="caution">
    <text evidence="11">The sequence shown here is derived from an EMBL/GenBank/DDBJ whole genome shotgun (WGS) entry which is preliminary data.</text>
</comment>
<evidence type="ECO:0000256" key="3">
    <source>
        <dbReference type="ARBA" id="ARBA00022448"/>
    </source>
</evidence>
<keyword evidence="7 10" id="KW-0472">Membrane</keyword>
<evidence type="ECO:0000256" key="1">
    <source>
        <dbReference type="ARBA" id="ARBA00004308"/>
    </source>
</evidence>
<evidence type="ECO:0000313" key="12">
    <source>
        <dbReference type="Proteomes" id="UP000193411"/>
    </source>
</evidence>
<evidence type="ECO:0000256" key="7">
    <source>
        <dbReference type="ARBA" id="ARBA00023136"/>
    </source>
</evidence>
<evidence type="ECO:0000313" key="11">
    <source>
        <dbReference type="EMBL" id="ORZ28576.1"/>
    </source>
</evidence>
<keyword evidence="5 10" id="KW-1133">Transmembrane helix</keyword>
<evidence type="ECO:0000256" key="5">
    <source>
        <dbReference type="ARBA" id="ARBA00022989"/>
    </source>
</evidence>
<dbReference type="GO" id="GO:0012505">
    <property type="term" value="C:endomembrane system"/>
    <property type="evidence" value="ECO:0007669"/>
    <property type="project" value="UniProtKB-SubCell"/>
</dbReference>
<keyword evidence="4 10" id="KW-0812">Transmembrane</keyword>
<keyword evidence="9" id="KW-0407">Ion channel</keyword>
<feature type="transmembrane region" description="Helical" evidence="10">
    <location>
        <begin position="299"/>
        <end position="325"/>
    </location>
</feature>
<accession>A0A1Y2H200</accession>
<keyword evidence="3" id="KW-0813">Transport</keyword>
<evidence type="ECO:0000256" key="10">
    <source>
        <dbReference type="SAM" id="Phobius"/>
    </source>
</evidence>
<evidence type="ECO:0000256" key="2">
    <source>
        <dbReference type="ARBA" id="ARBA00009848"/>
    </source>
</evidence>
<dbReference type="Proteomes" id="UP000193411">
    <property type="component" value="Unassembled WGS sequence"/>
</dbReference>
<dbReference type="GO" id="GO:0007165">
    <property type="term" value="P:signal transduction"/>
    <property type="evidence" value="ECO:0007669"/>
    <property type="project" value="UniProtKB-ARBA"/>
</dbReference>
<reference evidence="11 12" key="1">
    <citation type="submission" date="2016-07" db="EMBL/GenBank/DDBJ databases">
        <title>Pervasive Adenine N6-methylation of Active Genes in Fungi.</title>
        <authorList>
            <consortium name="DOE Joint Genome Institute"/>
            <person name="Mondo S.J."/>
            <person name="Dannebaum R.O."/>
            <person name="Kuo R.C."/>
            <person name="Labutti K."/>
            <person name="Haridas S."/>
            <person name="Kuo A."/>
            <person name="Salamov A."/>
            <person name="Ahrendt S.R."/>
            <person name="Lipzen A."/>
            <person name="Sullivan W."/>
            <person name="Andreopoulos W.B."/>
            <person name="Clum A."/>
            <person name="Lindquist E."/>
            <person name="Daum C."/>
            <person name="Ramamoorthy G.K."/>
            <person name="Gryganskyi A."/>
            <person name="Culley D."/>
            <person name="Magnuson J.K."/>
            <person name="James T.Y."/>
            <person name="O'Malley M.A."/>
            <person name="Stajich J.E."/>
            <person name="Spatafora J.W."/>
            <person name="Visel A."/>
            <person name="Grigoriev I.V."/>
        </authorList>
    </citation>
    <scope>NUCLEOTIDE SEQUENCE [LARGE SCALE GENOMIC DNA]</scope>
    <source>
        <strain evidence="11 12">PL171</strain>
    </source>
</reference>
<dbReference type="GO" id="GO:0070588">
    <property type="term" value="P:calcium ion transmembrane transport"/>
    <property type="evidence" value="ECO:0007669"/>
    <property type="project" value="TreeGrafter"/>
</dbReference>
<evidence type="ECO:0000256" key="4">
    <source>
        <dbReference type="ARBA" id="ARBA00022692"/>
    </source>
</evidence>
<dbReference type="AlphaFoldDB" id="A0A1Y2H200"/>
<proteinExistence type="inferred from homology"/>
<protein>
    <submittedName>
        <fullName evidence="11">Uncharacterized protein</fullName>
    </submittedName>
</protein>
<evidence type="ECO:0000256" key="8">
    <source>
        <dbReference type="ARBA" id="ARBA00023286"/>
    </source>
</evidence>
<organism evidence="11 12">
    <name type="scientific">Catenaria anguillulae PL171</name>
    <dbReference type="NCBI Taxonomy" id="765915"/>
    <lineage>
        <taxon>Eukaryota</taxon>
        <taxon>Fungi</taxon>
        <taxon>Fungi incertae sedis</taxon>
        <taxon>Blastocladiomycota</taxon>
        <taxon>Blastocladiomycetes</taxon>
        <taxon>Blastocladiales</taxon>
        <taxon>Catenariaceae</taxon>
        <taxon>Catenaria</taxon>
    </lineage>
</organism>
<comment type="similarity">
    <text evidence="2">Belongs to the P2X receptor family.</text>
</comment>
<dbReference type="EMBL" id="MCFL01000352">
    <property type="protein sequence ID" value="ORZ28576.1"/>
    <property type="molecule type" value="Genomic_DNA"/>
</dbReference>
<keyword evidence="8" id="KW-1071">Ligand-gated ion channel</keyword>